<evidence type="ECO:0000313" key="1">
    <source>
        <dbReference type="EMBL" id="WXU00427.1"/>
    </source>
</evidence>
<accession>A0AAU6PHE5</accession>
<gene>
    <name evidence="1" type="ORF">Ctma_1142</name>
</gene>
<sequence>MQLRLLFLTLIEHRLITENDITHENIKNNQGVRGILLKCGIKPEDLPVEEGIKKLECRLKSMDKQIAKNPDKLDESNE</sequence>
<dbReference type="EMBL" id="CP138327">
    <property type="protein sequence ID" value="WXU00427.1"/>
    <property type="molecule type" value="Genomic_DNA"/>
</dbReference>
<reference evidence="1" key="1">
    <citation type="submission" date="2023-10" db="EMBL/GenBank/DDBJ databases">
        <title>The first scallop-associated chemosynthetic bacterial symbiont.</title>
        <authorList>
            <person name="Lin Y.-T."/>
            <person name="Sun J."/>
            <person name="Ip J.C.-H."/>
            <person name="He X."/>
            <person name="Gao Z.-M."/>
            <person name="Perez M."/>
            <person name="Xu T."/>
            <person name="Qian P.-Y."/>
            <person name="Qiu J.-W."/>
        </authorList>
    </citation>
    <scope>NUCLEOTIDE SEQUENCE</scope>
    <source>
        <strain evidence="1">Gill1</strain>
    </source>
</reference>
<proteinExistence type="predicted"/>
<organism evidence="1">
    <name type="scientific">Catillopecten margaritatus gill symbiont</name>
    <dbReference type="NCBI Taxonomy" id="3083288"/>
    <lineage>
        <taxon>Bacteria</taxon>
        <taxon>Pseudomonadati</taxon>
        <taxon>Pseudomonadota</taxon>
        <taxon>Gammaproteobacteria</taxon>
        <taxon>sulfur-oxidizing symbionts</taxon>
    </lineage>
</organism>
<name>A0AAU6PHE5_9GAMM</name>
<dbReference type="AlphaFoldDB" id="A0AAU6PHE5"/>
<protein>
    <submittedName>
        <fullName evidence="1">Uncharacterized protein</fullName>
    </submittedName>
</protein>